<keyword evidence="2" id="KW-0238">DNA-binding</keyword>
<dbReference type="Gene3D" id="1.10.10.10">
    <property type="entry name" value="Winged helix-like DNA-binding domain superfamily/Winged helix DNA-binding domain"/>
    <property type="match status" value="1"/>
</dbReference>
<proteinExistence type="predicted"/>
<dbReference type="EMBL" id="CZQD01000025">
    <property type="protein sequence ID" value="CUS56483.1"/>
    <property type="molecule type" value="Genomic_DNA"/>
</dbReference>
<dbReference type="Pfam" id="PF00196">
    <property type="entry name" value="GerE"/>
    <property type="match status" value="1"/>
</dbReference>
<sequence>MEYMSNHTLDTFKELLLEGLCDSDVLPRALEMVNAHCGAETTQLISVSDATFILDSAVEGTVDRDLFQNEQEYLAVNPRTRILASREIGRIIRDHEVADEETVATNAAYQELLIPAGVGQFAGTVLASDDSTVVALAIARPRDDGPFSDDSIARFSQMVRAAIPVTHLAGRIVSRQETSLLDMFGRQACVAILHKSGTVVRQSEQFEKLLASGVVRTDGLGRLDLLSDESNRDLALTLRGQSNAIGGRFSFARLRPECTYICSVTPVPPIGHFGARSGHAVLFIDKLTSVKSLDRNLLRQTYSLTSAECDVCERLYASQTVAEIATARAVATSTVKTLLKSIMQKMVVNRQAEIVIKSSRFAFDSGMSVPVQTNAGDKPYG</sequence>
<evidence type="ECO:0000313" key="2">
    <source>
        <dbReference type="EMBL" id="CUS56483.1"/>
    </source>
</evidence>
<protein>
    <submittedName>
        <fullName evidence="2">DNA-binding HTH domain-containing proteins</fullName>
    </submittedName>
</protein>
<organism evidence="2">
    <name type="scientific">hydrothermal vent metagenome</name>
    <dbReference type="NCBI Taxonomy" id="652676"/>
    <lineage>
        <taxon>unclassified sequences</taxon>
        <taxon>metagenomes</taxon>
        <taxon>ecological metagenomes</taxon>
    </lineage>
</organism>
<dbReference type="SUPFAM" id="SSF46894">
    <property type="entry name" value="C-terminal effector domain of the bipartite response regulators"/>
    <property type="match status" value="1"/>
</dbReference>
<dbReference type="SMART" id="SM00421">
    <property type="entry name" value="HTH_LUXR"/>
    <property type="match status" value="1"/>
</dbReference>
<feature type="domain" description="HTH luxR-type" evidence="1">
    <location>
        <begin position="301"/>
        <end position="358"/>
    </location>
</feature>
<reference evidence="2" key="1">
    <citation type="submission" date="2015-10" db="EMBL/GenBank/DDBJ databases">
        <authorList>
            <person name="Gilbert D.G."/>
        </authorList>
    </citation>
    <scope>NUCLEOTIDE SEQUENCE</scope>
</reference>
<evidence type="ECO:0000259" key="1">
    <source>
        <dbReference type="SMART" id="SM00421"/>
    </source>
</evidence>
<dbReference type="InterPro" id="IPR036388">
    <property type="entry name" value="WH-like_DNA-bd_sf"/>
</dbReference>
<dbReference type="AlphaFoldDB" id="A0A160TZ53"/>
<accession>A0A160TZ53</accession>
<name>A0A160TZ53_9ZZZZ</name>
<dbReference type="GO" id="GO:0003677">
    <property type="term" value="F:DNA binding"/>
    <property type="evidence" value="ECO:0007669"/>
    <property type="project" value="UniProtKB-KW"/>
</dbReference>
<dbReference type="InterPro" id="IPR000792">
    <property type="entry name" value="Tscrpt_reg_LuxR_C"/>
</dbReference>
<dbReference type="GO" id="GO:0006355">
    <property type="term" value="P:regulation of DNA-templated transcription"/>
    <property type="evidence" value="ECO:0007669"/>
    <property type="project" value="InterPro"/>
</dbReference>
<dbReference type="InterPro" id="IPR016032">
    <property type="entry name" value="Sig_transdc_resp-reg_C-effctor"/>
</dbReference>
<gene>
    <name evidence="2" type="ORF">MGWOODY_Hyp1008</name>
</gene>